<sequence>MEAKEINQLKVLNTVKFLKEIIDKPDNFKDDENLIKTLNSQGGIAKYENEAREICSCSLNTLKTTSDKLLERGFLLGLDQLRLNAKTAIESAIEGKKPNKQTKMGLRYTVNELKDELDIAKRSNFILTTMISDLRSKLKQLAENDGSVEERKELYRRFNKEVQTKLNYTLNGEL</sequence>
<organism evidence="1">
    <name type="scientific">Vibrio alginolyticus</name>
    <dbReference type="NCBI Taxonomy" id="663"/>
    <lineage>
        <taxon>Bacteria</taxon>
        <taxon>Pseudomonadati</taxon>
        <taxon>Pseudomonadota</taxon>
        <taxon>Gammaproteobacteria</taxon>
        <taxon>Vibrionales</taxon>
        <taxon>Vibrionaceae</taxon>
        <taxon>Vibrio</taxon>
    </lineage>
</organism>
<protein>
    <submittedName>
        <fullName evidence="1">Uncharacterized protein</fullName>
    </submittedName>
</protein>
<dbReference type="AlphaFoldDB" id="A0A1W6TU04"/>
<gene>
    <name evidence="1" type="ORF">K05K4_24340</name>
</gene>
<dbReference type="RefSeq" id="WP_085344067.1">
    <property type="nucleotide sequence ID" value="NZ_CP017889.1"/>
</dbReference>
<evidence type="ECO:0000313" key="1">
    <source>
        <dbReference type="EMBL" id="ARP19258.1"/>
    </source>
</evidence>
<proteinExistence type="predicted"/>
<name>A0A1W6TU04_VIBAL</name>
<reference evidence="1" key="1">
    <citation type="submission" date="2016-10" db="EMBL/GenBank/DDBJ databases">
        <title>The High Quality Genome of Vibrio alginolyticus K01M1.</title>
        <authorList>
            <person name="Wendling C."/>
            <person name="Chibani C.M."/>
            <person name="Hertel R."/>
            <person name="Sproer C."/>
            <person name="Bunk B."/>
            <person name="Overmann J."/>
            <person name="Roth O."/>
            <person name="Liesegang H."/>
        </authorList>
    </citation>
    <scope>NUCLEOTIDE SEQUENCE</scope>
    <source>
        <strain evidence="1">K05K4</strain>
    </source>
</reference>
<accession>A0A1W6TU04</accession>
<dbReference type="EMBL" id="CP017902">
    <property type="protein sequence ID" value="ARP19258.1"/>
    <property type="molecule type" value="Genomic_DNA"/>
</dbReference>